<dbReference type="Pfam" id="PF04239">
    <property type="entry name" value="DUF421"/>
    <property type="match status" value="1"/>
</dbReference>
<dbReference type="EMBL" id="CP157948">
    <property type="protein sequence ID" value="XBS89415.1"/>
    <property type="molecule type" value="Genomic_DNA"/>
</dbReference>
<proteinExistence type="inferred from homology"/>
<keyword evidence="6 7" id="KW-0472">Membrane</keyword>
<evidence type="ECO:0000256" key="3">
    <source>
        <dbReference type="ARBA" id="ARBA00022475"/>
    </source>
</evidence>
<dbReference type="PANTHER" id="PTHR34582:SF6">
    <property type="entry name" value="UPF0702 TRANSMEMBRANE PROTEIN YCAP"/>
    <property type="match status" value="1"/>
</dbReference>
<evidence type="ECO:0000256" key="5">
    <source>
        <dbReference type="ARBA" id="ARBA00022989"/>
    </source>
</evidence>
<dbReference type="AlphaFoldDB" id="A0AAU7QJ25"/>
<evidence type="ECO:0000256" key="4">
    <source>
        <dbReference type="ARBA" id="ARBA00022692"/>
    </source>
</evidence>
<accession>A0AAU7QJ25</accession>
<evidence type="ECO:0000256" key="1">
    <source>
        <dbReference type="ARBA" id="ARBA00004651"/>
    </source>
</evidence>
<dbReference type="InterPro" id="IPR023090">
    <property type="entry name" value="UPF0702_alpha/beta_dom_sf"/>
</dbReference>
<evidence type="ECO:0000313" key="9">
    <source>
        <dbReference type="EMBL" id="XBS89415.1"/>
    </source>
</evidence>
<evidence type="ECO:0000256" key="2">
    <source>
        <dbReference type="ARBA" id="ARBA00006448"/>
    </source>
</evidence>
<dbReference type="GO" id="GO:0005886">
    <property type="term" value="C:plasma membrane"/>
    <property type="evidence" value="ECO:0007669"/>
    <property type="project" value="UniProtKB-SubCell"/>
</dbReference>
<organism evidence="9">
    <name type="scientific">Rhodanobacter sp. IGA1.0</name>
    <dbReference type="NCBI Taxonomy" id="3158582"/>
    <lineage>
        <taxon>Bacteria</taxon>
        <taxon>Pseudomonadati</taxon>
        <taxon>Pseudomonadota</taxon>
        <taxon>Gammaproteobacteria</taxon>
        <taxon>Lysobacterales</taxon>
        <taxon>Rhodanobacteraceae</taxon>
        <taxon>Rhodanobacter</taxon>
    </lineage>
</organism>
<evidence type="ECO:0000259" key="8">
    <source>
        <dbReference type="Pfam" id="PF04239"/>
    </source>
</evidence>
<feature type="domain" description="YetF C-terminal" evidence="8">
    <location>
        <begin position="93"/>
        <end position="159"/>
    </location>
</feature>
<keyword evidence="3" id="KW-1003">Cell membrane</keyword>
<evidence type="ECO:0000256" key="7">
    <source>
        <dbReference type="SAM" id="Phobius"/>
    </source>
</evidence>
<name>A0AAU7QJ25_9GAMM</name>
<keyword evidence="4 7" id="KW-0812">Transmembrane</keyword>
<comment type="similarity">
    <text evidence="2">Belongs to the UPF0702 family.</text>
</comment>
<evidence type="ECO:0000256" key="6">
    <source>
        <dbReference type="ARBA" id="ARBA00023136"/>
    </source>
</evidence>
<dbReference type="PANTHER" id="PTHR34582">
    <property type="entry name" value="UPF0702 TRANSMEMBRANE PROTEIN YCAP"/>
    <property type="match status" value="1"/>
</dbReference>
<dbReference type="RefSeq" id="WP_007807760.1">
    <property type="nucleotide sequence ID" value="NZ_CP157948.1"/>
</dbReference>
<keyword evidence="5 7" id="KW-1133">Transmembrane helix</keyword>
<feature type="transmembrane region" description="Helical" evidence="7">
    <location>
        <begin position="15"/>
        <end position="34"/>
    </location>
</feature>
<reference evidence="9" key="1">
    <citation type="submission" date="2024-06" db="EMBL/GenBank/DDBJ databases">
        <authorList>
            <person name="Sun Y."/>
        </authorList>
    </citation>
    <scope>NUCLEOTIDE SEQUENCE</scope>
    <source>
        <strain evidence="9">IGA1.0</strain>
    </source>
</reference>
<dbReference type="InterPro" id="IPR007353">
    <property type="entry name" value="DUF421"/>
</dbReference>
<sequence length="161" mass="18173">MNMSFLAFSMSPLEILVRGSLMYWFLFVIFRFVLRRNAGSAGIADILFVVLLGDAAQNAMIGDGQTVADGATLIATLVCWNYLLDYLGCRYALISRLTDAPPVLMIRHGRLQRGNMRRENLTEQEIDAQLRLSDVERLDEVRAMYLESDGSFSVLKKKRSS</sequence>
<dbReference type="Gene3D" id="3.30.240.20">
    <property type="entry name" value="bsu07140 like domains"/>
    <property type="match status" value="1"/>
</dbReference>
<comment type="subcellular location">
    <subcellularLocation>
        <location evidence="1">Cell membrane</location>
        <topology evidence="1">Multi-pass membrane protein</topology>
    </subcellularLocation>
</comment>
<gene>
    <name evidence="9" type="ORF">ABNK63_13585</name>
</gene>
<protein>
    <submittedName>
        <fullName evidence="9">YetF domain-containing protein</fullName>
    </submittedName>
</protein>